<dbReference type="SUPFAM" id="SSF102114">
    <property type="entry name" value="Radical SAM enzymes"/>
    <property type="match status" value="1"/>
</dbReference>
<comment type="caution">
    <text evidence="2">The sequence shown here is derived from an EMBL/GenBank/DDBJ whole genome shotgun (WGS) entry which is preliminary data.</text>
</comment>
<dbReference type="Gene3D" id="3.20.20.70">
    <property type="entry name" value="Aldolase class I"/>
    <property type="match status" value="1"/>
</dbReference>
<name>A0A1F6G291_9BACT</name>
<sequence>MFFSCDKWHEERGRFLKKRTKIFIKYAEKYGLSFFIFATGLKEKELKKYYKDLNIDFRKVRFNPNVYKLGRRKNDNNAVKYSKYKENEVLAIDSNGDAYPCLQSCFEKNAIFKLGNIKTDSVKSLIKTLP</sequence>
<accession>A0A1F6G291</accession>
<reference evidence="2 3" key="1">
    <citation type="journal article" date="2016" name="Nat. Commun.">
        <title>Thousands of microbial genomes shed light on interconnected biogeochemical processes in an aquifer system.</title>
        <authorList>
            <person name="Anantharaman K."/>
            <person name="Brown C.T."/>
            <person name="Hug L.A."/>
            <person name="Sharon I."/>
            <person name="Castelle C.J."/>
            <person name="Probst A.J."/>
            <person name="Thomas B.C."/>
            <person name="Singh A."/>
            <person name="Wilkins M.J."/>
            <person name="Karaoz U."/>
            <person name="Brodie E.L."/>
            <person name="Williams K.H."/>
            <person name="Hubbard S.S."/>
            <person name="Banfield J.F."/>
        </authorList>
    </citation>
    <scope>NUCLEOTIDE SEQUENCE [LARGE SCALE GENOMIC DNA]</scope>
</reference>
<proteinExistence type="predicted"/>
<dbReference type="Proteomes" id="UP000177320">
    <property type="component" value="Unassembled WGS sequence"/>
</dbReference>
<gene>
    <name evidence="2" type="ORF">A3H03_03425</name>
</gene>
<protein>
    <recommendedName>
        <fullName evidence="1">4Fe4S-binding SPASM domain-containing protein</fullName>
    </recommendedName>
</protein>
<dbReference type="AlphaFoldDB" id="A0A1F6G291"/>
<dbReference type="EMBL" id="MFNA01000019">
    <property type="protein sequence ID" value="OGG92217.1"/>
    <property type="molecule type" value="Genomic_DNA"/>
</dbReference>
<evidence type="ECO:0000313" key="3">
    <source>
        <dbReference type="Proteomes" id="UP000177320"/>
    </source>
</evidence>
<evidence type="ECO:0000259" key="1">
    <source>
        <dbReference type="Pfam" id="PF13186"/>
    </source>
</evidence>
<dbReference type="Pfam" id="PF13186">
    <property type="entry name" value="SPASM"/>
    <property type="match status" value="1"/>
</dbReference>
<evidence type="ECO:0000313" key="2">
    <source>
        <dbReference type="EMBL" id="OGG92217.1"/>
    </source>
</evidence>
<organism evidence="2 3">
    <name type="scientific">Candidatus Kuenenbacteria bacterium RIFCSPLOWO2_12_FULL_42_13</name>
    <dbReference type="NCBI Taxonomy" id="1798565"/>
    <lineage>
        <taxon>Bacteria</taxon>
        <taxon>Candidatus Kueneniibacteriota</taxon>
    </lineage>
</organism>
<dbReference type="InterPro" id="IPR013785">
    <property type="entry name" value="Aldolase_TIM"/>
</dbReference>
<dbReference type="InterPro" id="IPR058240">
    <property type="entry name" value="rSAM_sf"/>
</dbReference>
<feature type="domain" description="4Fe4S-binding SPASM" evidence="1">
    <location>
        <begin position="86"/>
        <end position="125"/>
    </location>
</feature>
<dbReference type="InterPro" id="IPR023885">
    <property type="entry name" value="4Fe4S-binding_SPASM_dom"/>
</dbReference>